<evidence type="ECO:0000256" key="2">
    <source>
        <dbReference type="PROSITE-ProRule" id="PRU00169"/>
    </source>
</evidence>
<name>A0ABU8IJE1_9BURK</name>
<protein>
    <submittedName>
        <fullName evidence="4">Response regulator</fullName>
    </submittedName>
</protein>
<proteinExistence type="predicted"/>
<dbReference type="InterPro" id="IPR011006">
    <property type="entry name" value="CheY-like_superfamily"/>
</dbReference>
<dbReference type="InterPro" id="IPR050595">
    <property type="entry name" value="Bact_response_regulator"/>
</dbReference>
<feature type="domain" description="Response regulatory" evidence="3">
    <location>
        <begin position="22"/>
        <end position="138"/>
    </location>
</feature>
<dbReference type="RefSeq" id="WP_336596206.1">
    <property type="nucleotide sequence ID" value="NZ_JACFYJ010000001.1"/>
</dbReference>
<comment type="caution">
    <text evidence="4">The sequence shown here is derived from an EMBL/GenBank/DDBJ whole genome shotgun (WGS) entry which is preliminary data.</text>
</comment>
<gene>
    <name evidence="4" type="ORF">H3V53_00450</name>
</gene>
<accession>A0ABU8IJE1</accession>
<dbReference type="SUPFAM" id="SSF52172">
    <property type="entry name" value="CheY-like"/>
    <property type="match status" value="1"/>
</dbReference>
<keyword evidence="5" id="KW-1185">Reference proteome</keyword>
<dbReference type="Pfam" id="PF00072">
    <property type="entry name" value="Response_reg"/>
    <property type="match status" value="1"/>
</dbReference>
<dbReference type="SMART" id="SM00448">
    <property type="entry name" value="REC"/>
    <property type="match status" value="1"/>
</dbReference>
<evidence type="ECO:0000256" key="1">
    <source>
        <dbReference type="ARBA" id="ARBA00022553"/>
    </source>
</evidence>
<evidence type="ECO:0000313" key="5">
    <source>
        <dbReference type="Proteomes" id="UP001386437"/>
    </source>
</evidence>
<reference evidence="4 5" key="1">
    <citation type="journal article" date="2022" name="Arch. Microbiol.">
        <title>Paraburkholderia bengalensis sp. nov. isolated from roots of Oryza sativa, IR64.</title>
        <authorList>
            <person name="Nag P."/>
            <person name="Mondal N."/>
            <person name="Sarkar J."/>
            <person name="Das S."/>
        </authorList>
    </citation>
    <scope>NUCLEOTIDE SEQUENCE [LARGE SCALE GENOMIC DNA]</scope>
    <source>
        <strain evidence="4 5">IR64_4_BI</strain>
    </source>
</reference>
<evidence type="ECO:0000259" key="3">
    <source>
        <dbReference type="PROSITE" id="PS50110"/>
    </source>
</evidence>
<evidence type="ECO:0000313" key="4">
    <source>
        <dbReference type="EMBL" id="MEI5995735.1"/>
    </source>
</evidence>
<dbReference type="PANTHER" id="PTHR44591:SF3">
    <property type="entry name" value="RESPONSE REGULATORY DOMAIN-CONTAINING PROTEIN"/>
    <property type="match status" value="1"/>
</dbReference>
<dbReference type="Gene3D" id="3.40.50.2300">
    <property type="match status" value="1"/>
</dbReference>
<dbReference type="InterPro" id="IPR001789">
    <property type="entry name" value="Sig_transdc_resp-reg_receiver"/>
</dbReference>
<feature type="modified residue" description="4-aspartylphosphate" evidence="2">
    <location>
        <position position="71"/>
    </location>
</feature>
<organism evidence="4 5">
    <name type="scientific">Paraburkholderia bengalensis</name>
    <dbReference type="NCBI Taxonomy" id="2747562"/>
    <lineage>
        <taxon>Bacteria</taxon>
        <taxon>Pseudomonadati</taxon>
        <taxon>Pseudomonadota</taxon>
        <taxon>Betaproteobacteria</taxon>
        <taxon>Burkholderiales</taxon>
        <taxon>Burkholderiaceae</taxon>
        <taxon>Paraburkholderia</taxon>
    </lineage>
</organism>
<dbReference type="Proteomes" id="UP001386437">
    <property type="component" value="Unassembled WGS sequence"/>
</dbReference>
<dbReference type="EMBL" id="JACFYJ010000001">
    <property type="protein sequence ID" value="MEI5995735.1"/>
    <property type="molecule type" value="Genomic_DNA"/>
</dbReference>
<dbReference type="PROSITE" id="PS50110">
    <property type="entry name" value="RESPONSE_REGULATORY"/>
    <property type="match status" value="1"/>
</dbReference>
<keyword evidence="1 2" id="KW-0597">Phosphoprotein</keyword>
<sequence>MDTAKYEMWGTRRLARENGDARVLVVDDDPGGRGAIAAYLALEGMEARGVASCDEALLVSSEWEPDIAVLDIMMPVHDGFQTARALRAKFDEKILIVAFTATDSVFVKSHSDSCWLFDGYCQKGMPPMHLVRVLESLLASKQRRQSPA</sequence>
<dbReference type="PANTHER" id="PTHR44591">
    <property type="entry name" value="STRESS RESPONSE REGULATOR PROTEIN 1"/>
    <property type="match status" value="1"/>
</dbReference>